<evidence type="ECO:0000313" key="3">
    <source>
        <dbReference type="Proteomes" id="UP001458880"/>
    </source>
</evidence>
<protein>
    <submittedName>
        <fullName evidence="2">Uncharacterized protein</fullName>
    </submittedName>
</protein>
<proteinExistence type="predicted"/>
<comment type="caution">
    <text evidence="2">The sequence shown here is derived from an EMBL/GenBank/DDBJ whole genome shotgun (WGS) entry which is preliminary data.</text>
</comment>
<evidence type="ECO:0000313" key="2">
    <source>
        <dbReference type="EMBL" id="KAK9702765.1"/>
    </source>
</evidence>
<accession>A0AAW1JGD6</accession>
<keyword evidence="3" id="KW-1185">Reference proteome</keyword>
<feature type="chain" id="PRO_5043530874" evidence="1">
    <location>
        <begin position="24"/>
        <end position="67"/>
    </location>
</feature>
<sequence length="67" mass="7602">MKFASIFFLFFVLTLMSWDTVNAEESKEQDVLAEVVHDVHSTKGEVAPDVIETRILTSLDELDESAR</sequence>
<gene>
    <name evidence="2" type="ORF">QE152_g29750</name>
</gene>
<keyword evidence="1" id="KW-0732">Signal</keyword>
<evidence type="ECO:0000256" key="1">
    <source>
        <dbReference type="SAM" id="SignalP"/>
    </source>
</evidence>
<dbReference type="AlphaFoldDB" id="A0AAW1JGD6"/>
<dbReference type="Proteomes" id="UP001458880">
    <property type="component" value="Unassembled WGS sequence"/>
</dbReference>
<reference evidence="2 3" key="1">
    <citation type="journal article" date="2024" name="BMC Genomics">
        <title>De novo assembly and annotation of Popillia japonica's genome with initial clues to its potential as an invasive pest.</title>
        <authorList>
            <person name="Cucini C."/>
            <person name="Boschi S."/>
            <person name="Funari R."/>
            <person name="Cardaioli E."/>
            <person name="Iannotti N."/>
            <person name="Marturano G."/>
            <person name="Paoli F."/>
            <person name="Bruttini M."/>
            <person name="Carapelli A."/>
            <person name="Frati F."/>
            <person name="Nardi F."/>
        </authorList>
    </citation>
    <scope>NUCLEOTIDE SEQUENCE [LARGE SCALE GENOMIC DNA]</scope>
    <source>
        <strain evidence="2">DMR45628</strain>
    </source>
</reference>
<name>A0AAW1JGD6_POPJA</name>
<feature type="signal peptide" evidence="1">
    <location>
        <begin position="1"/>
        <end position="23"/>
    </location>
</feature>
<organism evidence="2 3">
    <name type="scientific">Popillia japonica</name>
    <name type="common">Japanese beetle</name>
    <dbReference type="NCBI Taxonomy" id="7064"/>
    <lineage>
        <taxon>Eukaryota</taxon>
        <taxon>Metazoa</taxon>
        <taxon>Ecdysozoa</taxon>
        <taxon>Arthropoda</taxon>
        <taxon>Hexapoda</taxon>
        <taxon>Insecta</taxon>
        <taxon>Pterygota</taxon>
        <taxon>Neoptera</taxon>
        <taxon>Endopterygota</taxon>
        <taxon>Coleoptera</taxon>
        <taxon>Polyphaga</taxon>
        <taxon>Scarabaeiformia</taxon>
        <taxon>Scarabaeidae</taxon>
        <taxon>Rutelinae</taxon>
        <taxon>Popillia</taxon>
    </lineage>
</organism>
<dbReference type="EMBL" id="JASPKY010000384">
    <property type="protein sequence ID" value="KAK9702765.1"/>
    <property type="molecule type" value="Genomic_DNA"/>
</dbReference>